<dbReference type="Pfam" id="PF12936">
    <property type="entry name" value="Kri1_C"/>
    <property type="match status" value="1"/>
</dbReference>
<feature type="compositionally biased region" description="Acidic residues" evidence="3">
    <location>
        <begin position="575"/>
        <end position="585"/>
    </location>
</feature>
<accession>A0AA85JQB4</accession>
<organism evidence="5 6">
    <name type="scientific">Trichobilharzia regenti</name>
    <name type="common">Nasal bird schistosome</name>
    <dbReference type="NCBI Taxonomy" id="157069"/>
    <lineage>
        <taxon>Eukaryota</taxon>
        <taxon>Metazoa</taxon>
        <taxon>Spiralia</taxon>
        <taxon>Lophotrochozoa</taxon>
        <taxon>Platyhelminthes</taxon>
        <taxon>Trematoda</taxon>
        <taxon>Digenea</taxon>
        <taxon>Strigeidida</taxon>
        <taxon>Schistosomatoidea</taxon>
        <taxon>Schistosomatidae</taxon>
        <taxon>Trichobilharzia</taxon>
    </lineage>
</organism>
<reference evidence="5" key="1">
    <citation type="submission" date="2022-06" db="EMBL/GenBank/DDBJ databases">
        <authorList>
            <person name="Berger JAMES D."/>
            <person name="Berger JAMES D."/>
        </authorList>
    </citation>
    <scope>NUCLEOTIDE SEQUENCE [LARGE SCALE GENOMIC DNA]</scope>
</reference>
<feature type="compositionally biased region" description="Basic and acidic residues" evidence="3">
    <location>
        <begin position="140"/>
        <end position="151"/>
    </location>
</feature>
<feature type="region of interest" description="Disordered" evidence="3">
    <location>
        <begin position="464"/>
        <end position="488"/>
    </location>
</feature>
<feature type="compositionally biased region" description="Polar residues" evidence="3">
    <location>
        <begin position="604"/>
        <end position="615"/>
    </location>
</feature>
<feature type="region of interest" description="Disordered" evidence="3">
    <location>
        <begin position="45"/>
        <end position="153"/>
    </location>
</feature>
<feature type="region of interest" description="Disordered" evidence="3">
    <location>
        <begin position="396"/>
        <end position="418"/>
    </location>
</feature>
<dbReference type="Pfam" id="PF05178">
    <property type="entry name" value="Kri1"/>
    <property type="match status" value="1"/>
</dbReference>
<evidence type="ECO:0000313" key="5">
    <source>
        <dbReference type="Proteomes" id="UP000050795"/>
    </source>
</evidence>
<evidence type="ECO:0000256" key="3">
    <source>
        <dbReference type="SAM" id="MobiDB-lite"/>
    </source>
</evidence>
<feature type="region of interest" description="Disordered" evidence="3">
    <location>
        <begin position="556"/>
        <end position="595"/>
    </location>
</feature>
<feature type="compositionally biased region" description="Basic and acidic residues" evidence="3">
    <location>
        <begin position="560"/>
        <end position="574"/>
    </location>
</feature>
<feature type="region of interest" description="Disordered" evidence="3">
    <location>
        <begin position="217"/>
        <end position="246"/>
    </location>
</feature>
<feature type="compositionally biased region" description="Low complexity" evidence="3">
    <location>
        <begin position="68"/>
        <end position="77"/>
    </location>
</feature>
<feature type="compositionally biased region" description="Polar residues" evidence="3">
    <location>
        <begin position="221"/>
        <end position="243"/>
    </location>
</feature>
<dbReference type="WBParaSite" id="TREG1_3540.1">
    <property type="protein sequence ID" value="TREG1_3540.1"/>
    <property type="gene ID" value="TREG1_3540"/>
</dbReference>
<feature type="compositionally biased region" description="Basic residues" evidence="3">
    <location>
        <begin position="821"/>
        <end position="833"/>
    </location>
</feature>
<dbReference type="PANTHER" id="PTHR14490">
    <property type="entry name" value="ZINC FINGER, ZZ TYPE"/>
    <property type="match status" value="1"/>
</dbReference>
<keyword evidence="5" id="KW-1185">Reference proteome</keyword>
<dbReference type="InterPro" id="IPR024626">
    <property type="entry name" value="Kri1-like_C"/>
</dbReference>
<sequence>MHFKINENFAKNYNKYRQKEEYEKLKARHGDAKLKDTKLFKKTVDYDKETIKTEPTASALDDEEDESTSSSSSSSSDSDNESWEEKEQEDFLTLYQALCTNDPALNDPNKQWFRDPNASSDSVGDDDDDDKSGVDEASETEIHEGTDTQHEKAKKCALKLRDYEREFLLNNNGLEDEITSREAEKIVKMESDDILRQLKQRSKDLSKEEFLQEANAALKQAATTSGENETEINANDENNNSDLSFLRKRKSDMKAFNQEENKKRRYDLDKIVFTDQSNKEAEEFLRDYILNKRWREPTKNSLPTYSDILRKSGINPDDDDHGDKPKNFLNDDDILDEDDEFLIKVNNLEQQRLQSLGVNTTSVTQIHKTQHRFEEEDKEFIKTYPRYIESSIGQTLSSVKSKRAEQRKAKAERKRKEKEAKFQELTRLRNLKLSMLAEKIERIQRTCGLNSLPFNTNELIAMQTPPQPTTTTPDNVDNDDDKLKSSTHQIKKSNKMINILDVAEYLDEDWNPEKHEKLLNSIFGKEYEEIDEDIRKPEFSDGSDLELDDIIPDVKKKKKNESCRKDPSDSHDMDIQEEGECEGEELSQKKQSNGYSLSKTLSAITETNTTHQVNSKSRRGKQRLHEALERNKPVFDPDNYPDYEKYFEEFYQLHCEDIIPDPTGADEDIYCRFKYRDVVPNDYGLSAEEILKASTKELNAWVSLKRATAYLSNEEEMKDKDFYNSKYQMHRKSRILTSLNNPEVTWWPSEKAGDAGDQSEPLKKKNKRRRKKQKKINSEIQAIEAPLSVDDDDNNIKKNNNCNNPVESTPTKDTDGDVKKPKGKVNKKLRNKSQKQDSKALFKSRLLAAGITMKEYYRSMQHKEEKQKSEGVEK</sequence>
<dbReference type="Proteomes" id="UP000050795">
    <property type="component" value="Unassembled WGS sequence"/>
</dbReference>
<reference evidence="6" key="2">
    <citation type="submission" date="2023-11" db="UniProtKB">
        <authorList>
            <consortium name="WormBaseParasite"/>
        </authorList>
    </citation>
    <scope>IDENTIFICATION</scope>
</reference>
<proteinExistence type="inferred from homology"/>
<feature type="region of interest" description="Disordered" evidence="3">
    <location>
        <begin position="301"/>
        <end position="325"/>
    </location>
</feature>
<evidence type="ECO:0000256" key="2">
    <source>
        <dbReference type="ARBA" id="ARBA00017294"/>
    </source>
</evidence>
<evidence type="ECO:0000256" key="1">
    <source>
        <dbReference type="ARBA" id="ARBA00007473"/>
    </source>
</evidence>
<feature type="domain" description="Kri1-like C-terminal" evidence="4">
    <location>
        <begin position="643"/>
        <end position="732"/>
    </location>
</feature>
<evidence type="ECO:0000259" key="4">
    <source>
        <dbReference type="Pfam" id="PF12936"/>
    </source>
</evidence>
<dbReference type="GO" id="GO:0000447">
    <property type="term" value="P:endonucleolytic cleavage in ITS1 to separate SSU-rRNA from 5.8S rRNA and LSU-rRNA from tricistronic rRNA transcript (SSU-rRNA, 5.8S rRNA, LSU-rRNA)"/>
    <property type="evidence" value="ECO:0007669"/>
    <property type="project" value="TreeGrafter"/>
</dbReference>
<comment type="similarity">
    <text evidence="1">Belongs to the KRI1 family.</text>
</comment>
<feature type="compositionally biased region" description="Acidic residues" evidence="3">
    <location>
        <begin position="78"/>
        <end position="90"/>
    </location>
</feature>
<dbReference type="GO" id="GO:0005730">
    <property type="term" value="C:nucleolus"/>
    <property type="evidence" value="ECO:0007669"/>
    <property type="project" value="TreeGrafter"/>
</dbReference>
<dbReference type="GO" id="GO:0030686">
    <property type="term" value="C:90S preribosome"/>
    <property type="evidence" value="ECO:0007669"/>
    <property type="project" value="TreeGrafter"/>
</dbReference>
<evidence type="ECO:0000313" key="6">
    <source>
        <dbReference type="WBParaSite" id="TREG1_3540.1"/>
    </source>
</evidence>
<dbReference type="AlphaFoldDB" id="A0AA85JQB4"/>
<feature type="compositionally biased region" description="Basic and acidic residues" evidence="3">
    <location>
        <begin position="810"/>
        <end position="820"/>
    </location>
</feature>
<feature type="region of interest" description="Disordered" evidence="3">
    <location>
        <begin position="604"/>
        <end position="623"/>
    </location>
</feature>
<name>A0AA85JQB4_TRIRE</name>
<feature type="compositionally biased region" description="Basic residues" evidence="3">
    <location>
        <begin position="764"/>
        <end position="775"/>
    </location>
</feature>
<dbReference type="InterPro" id="IPR018034">
    <property type="entry name" value="Kri1"/>
</dbReference>
<feature type="region of interest" description="Disordered" evidence="3">
    <location>
        <begin position="747"/>
        <end position="841"/>
    </location>
</feature>
<protein>
    <recommendedName>
        <fullName evidence="2">Protein KRI1 homolog</fullName>
    </recommendedName>
</protein>
<dbReference type="PANTHER" id="PTHR14490:SF5">
    <property type="entry name" value="PROTEIN KRI1 HOMOLOG"/>
    <property type="match status" value="1"/>
</dbReference>